<keyword evidence="3" id="KW-1185">Reference proteome</keyword>
<dbReference type="AlphaFoldDB" id="A0A8H4XAC8"/>
<feature type="compositionally biased region" description="Polar residues" evidence="1">
    <location>
        <begin position="99"/>
        <end position="111"/>
    </location>
</feature>
<protein>
    <submittedName>
        <fullName evidence="2">Uncharacterized protein</fullName>
    </submittedName>
</protein>
<feature type="non-terminal residue" evidence="2">
    <location>
        <position position="358"/>
    </location>
</feature>
<dbReference type="OrthoDB" id="2575228at2759"/>
<name>A0A8H4XAC8_9HYPO</name>
<reference evidence="2" key="2">
    <citation type="submission" date="2020-05" db="EMBL/GenBank/DDBJ databases">
        <authorList>
            <person name="Kim H.-S."/>
            <person name="Proctor R.H."/>
            <person name="Brown D.W."/>
        </authorList>
    </citation>
    <scope>NUCLEOTIDE SEQUENCE</scope>
    <source>
        <strain evidence="2">NRRL 22465</strain>
    </source>
</reference>
<proteinExistence type="predicted"/>
<feature type="region of interest" description="Disordered" evidence="1">
    <location>
        <begin position="99"/>
        <end position="118"/>
    </location>
</feature>
<feature type="compositionally biased region" description="Low complexity" evidence="1">
    <location>
        <begin position="339"/>
        <end position="348"/>
    </location>
</feature>
<feature type="region of interest" description="Disordered" evidence="1">
    <location>
        <begin position="162"/>
        <end position="181"/>
    </location>
</feature>
<feature type="compositionally biased region" description="Low complexity" evidence="1">
    <location>
        <begin position="302"/>
        <end position="311"/>
    </location>
</feature>
<evidence type="ECO:0000256" key="1">
    <source>
        <dbReference type="SAM" id="MobiDB-lite"/>
    </source>
</evidence>
<organism evidence="2 3">
    <name type="scientific">Fusarium zealandicum</name>
    <dbReference type="NCBI Taxonomy" id="1053134"/>
    <lineage>
        <taxon>Eukaryota</taxon>
        <taxon>Fungi</taxon>
        <taxon>Dikarya</taxon>
        <taxon>Ascomycota</taxon>
        <taxon>Pezizomycotina</taxon>
        <taxon>Sordariomycetes</taxon>
        <taxon>Hypocreomycetidae</taxon>
        <taxon>Hypocreales</taxon>
        <taxon>Nectriaceae</taxon>
        <taxon>Fusarium</taxon>
        <taxon>Fusarium staphyleae species complex</taxon>
    </lineage>
</organism>
<feature type="compositionally biased region" description="Basic residues" evidence="1">
    <location>
        <begin position="312"/>
        <end position="328"/>
    </location>
</feature>
<sequence>MASWTLPYRVEAVDRDPGFYWQDLDDGPNDGSNDFFGQFINFDSEIPSSMADPHGPDPAMPTLQDGLILDHNAESTASSGVSTTEDEFDFFSCSSQVDATVPSQPGSSATAGASHEIDPRSLALASSGDFTTDKPSQVPRVSMSDPELPYVNGISLQFSPAKRVPVSQPSSPTPPNTTARKPNKFVEALSSTIRKAGKLRKTKKPIAMDRPGSPTMDNPPRALRLQHHEYGNGNDAFPPSPTGGPDHTNFVNGFCDDPFIEIPAPPPATSLRYFGSNGANTPVESPGIKPEPGTFQPEMAGQSHPASWQHQQHPHAHPHLQAHPHPHQQTHPQPHHQPPLHSHQHQQPVAVVGSAPES</sequence>
<dbReference type="EMBL" id="JABEYC010001199">
    <property type="protein sequence ID" value="KAF4967848.1"/>
    <property type="molecule type" value="Genomic_DNA"/>
</dbReference>
<reference evidence="2" key="1">
    <citation type="journal article" date="2020" name="BMC Genomics">
        <title>Correction to: Identification and distribution of gene clusters required for synthesis of sphingolipid metabolism inhibitors in diverse species of the filamentous fungus Fusarium.</title>
        <authorList>
            <person name="Kim H.S."/>
            <person name="Lohmar J.M."/>
            <person name="Busman M."/>
            <person name="Brown D.W."/>
            <person name="Naumann T.A."/>
            <person name="Divon H.H."/>
            <person name="Lysoe E."/>
            <person name="Uhlig S."/>
            <person name="Proctor R.H."/>
        </authorList>
    </citation>
    <scope>NUCLEOTIDE SEQUENCE</scope>
    <source>
        <strain evidence="2">NRRL 22465</strain>
    </source>
</reference>
<evidence type="ECO:0000313" key="3">
    <source>
        <dbReference type="Proteomes" id="UP000635477"/>
    </source>
</evidence>
<dbReference type="Proteomes" id="UP000635477">
    <property type="component" value="Unassembled WGS sequence"/>
</dbReference>
<feature type="region of interest" description="Disordered" evidence="1">
    <location>
        <begin position="274"/>
        <end position="358"/>
    </location>
</feature>
<feature type="region of interest" description="Disordered" evidence="1">
    <location>
        <begin position="125"/>
        <end position="146"/>
    </location>
</feature>
<gene>
    <name evidence="2" type="ORF">FZEAL_10475</name>
</gene>
<evidence type="ECO:0000313" key="2">
    <source>
        <dbReference type="EMBL" id="KAF4967848.1"/>
    </source>
</evidence>
<comment type="caution">
    <text evidence="2">The sequence shown here is derived from an EMBL/GenBank/DDBJ whole genome shotgun (WGS) entry which is preliminary data.</text>
</comment>
<accession>A0A8H4XAC8</accession>
<feature type="region of interest" description="Disordered" evidence="1">
    <location>
        <begin position="198"/>
        <end position="221"/>
    </location>
</feature>